<evidence type="ECO:0000256" key="6">
    <source>
        <dbReference type="ARBA" id="ARBA00023002"/>
    </source>
</evidence>
<comment type="function">
    <text evidence="7 8">Key enzyme in folate metabolism. Catalyzes an essential reaction for de novo glycine and purine synthesis, and for DNA precursor synthesis.</text>
</comment>
<evidence type="ECO:0000256" key="5">
    <source>
        <dbReference type="ARBA" id="ARBA00022857"/>
    </source>
</evidence>
<dbReference type="Gene3D" id="3.40.430.10">
    <property type="entry name" value="Dihydrofolate Reductase, subunit A"/>
    <property type="match status" value="1"/>
</dbReference>
<dbReference type="PANTHER" id="PTHR48069">
    <property type="entry name" value="DIHYDROFOLATE REDUCTASE"/>
    <property type="match status" value="1"/>
</dbReference>
<gene>
    <name evidence="10" type="ORF">A3A63_01305</name>
</gene>
<dbReference type="GO" id="GO:0006730">
    <property type="term" value="P:one-carbon metabolic process"/>
    <property type="evidence" value="ECO:0007669"/>
    <property type="project" value="UniProtKB-KW"/>
</dbReference>
<sequence length="159" mass="17596">MLSIIAVIGRNRELGKDNKLLWHIPGDLPRFKQITSGHPVIMGRKTFQSIGRPLPGRVNFVITADSAFKAEGVTVVSSLDEAIEQAKSALGGEEMFVIGGGSVYAQAIDRADRLYLTIVDAEAQADTFFPDYSRFGKVIFKEEHEAEGYRFTYLTLAQK</sequence>
<accession>A0A1F6B2Y1</accession>
<dbReference type="Proteomes" id="UP000176450">
    <property type="component" value="Unassembled WGS sequence"/>
</dbReference>
<evidence type="ECO:0000256" key="4">
    <source>
        <dbReference type="ARBA" id="ARBA00022563"/>
    </source>
</evidence>
<dbReference type="GO" id="GO:0046654">
    <property type="term" value="P:tetrahydrofolate biosynthetic process"/>
    <property type="evidence" value="ECO:0007669"/>
    <property type="project" value="UniProtKB-UniPathway"/>
</dbReference>
<dbReference type="PRINTS" id="PR00070">
    <property type="entry name" value="DHFR"/>
</dbReference>
<dbReference type="GO" id="GO:0046655">
    <property type="term" value="P:folic acid metabolic process"/>
    <property type="evidence" value="ECO:0007669"/>
    <property type="project" value="TreeGrafter"/>
</dbReference>
<protein>
    <recommendedName>
        <fullName evidence="3 8">Dihydrofolate reductase</fullName>
        <ecNumber evidence="3 8">1.5.1.3</ecNumber>
    </recommendedName>
</protein>
<dbReference type="PROSITE" id="PS51330">
    <property type="entry name" value="DHFR_2"/>
    <property type="match status" value="1"/>
</dbReference>
<dbReference type="InterPro" id="IPR024072">
    <property type="entry name" value="DHFR-like_dom_sf"/>
</dbReference>
<keyword evidence="5 8" id="KW-0521">NADP</keyword>
<dbReference type="GO" id="GO:0046452">
    <property type="term" value="P:dihydrofolate metabolic process"/>
    <property type="evidence" value="ECO:0007669"/>
    <property type="project" value="TreeGrafter"/>
</dbReference>
<dbReference type="UniPathway" id="UPA00077">
    <property type="reaction ID" value="UER00158"/>
</dbReference>
<dbReference type="PIRSF" id="PIRSF000194">
    <property type="entry name" value="DHFR"/>
    <property type="match status" value="1"/>
</dbReference>
<evidence type="ECO:0000259" key="9">
    <source>
        <dbReference type="PROSITE" id="PS51330"/>
    </source>
</evidence>
<evidence type="ECO:0000313" key="10">
    <source>
        <dbReference type="EMBL" id="OGG31304.1"/>
    </source>
</evidence>
<evidence type="ECO:0000256" key="1">
    <source>
        <dbReference type="ARBA" id="ARBA00004903"/>
    </source>
</evidence>
<dbReference type="CDD" id="cd00209">
    <property type="entry name" value="DHFR"/>
    <property type="match status" value="1"/>
</dbReference>
<dbReference type="GO" id="GO:0004146">
    <property type="term" value="F:dihydrofolate reductase activity"/>
    <property type="evidence" value="ECO:0007669"/>
    <property type="project" value="UniProtKB-EC"/>
</dbReference>
<evidence type="ECO:0000256" key="2">
    <source>
        <dbReference type="ARBA" id="ARBA00009539"/>
    </source>
</evidence>
<comment type="caution">
    <text evidence="10">The sequence shown here is derived from an EMBL/GenBank/DDBJ whole genome shotgun (WGS) entry which is preliminary data.</text>
</comment>
<evidence type="ECO:0000313" key="11">
    <source>
        <dbReference type="Proteomes" id="UP000176450"/>
    </source>
</evidence>
<dbReference type="Pfam" id="PF00186">
    <property type="entry name" value="DHFR_1"/>
    <property type="match status" value="1"/>
</dbReference>
<dbReference type="InterPro" id="IPR001796">
    <property type="entry name" value="DHFR_dom"/>
</dbReference>
<dbReference type="PANTHER" id="PTHR48069:SF3">
    <property type="entry name" value="DIHYDROFOLATE REDUCTASE"/>
    <property type="match status" value="1"/>
</dbReference>
<evidence type="ECO:0000256" key="7">
    <source>
        <dbReference type="ARBA" id="ARBA00025067"/>
    </source>
</evidence>
<dbReference type="GO" id="GO:0005829">
    <property type="term" value="C:cytosol"/>
    <property type="evidence" value="ECO:0007669"/>
    <property type="project" value="TreeGrafter"/>
</dbReference>
<comment type="catalytic activity">
    <reaction evidence="8">
        <text>(6S)-5,6,7,8-tetrahydrofolate + NADP(+) = 7,8-dihydrofolate + NADPH + H(+)</text>
        <dbReference type="Rhea" id="RHEA:15009"/>
        <dbReference type="ChEBI" id="CHEBI:15378"/>
        <dbReference type="ChEBI" id="CHEBI:57451"/>
        <dbReference type="ChEBI" id="CHEBI:57453"/>
        <dbReference type="ChEBI" id="CHEBI:57783"/>
        <dbReference type="ChEBI" id="CHEBI:58349"/>
        <dbReference type="EC" id="1.5.1.3"/>
    </reaction>
</comment>
<proteinExistence type="inferred from homology"/>
<keyword evidence="6 8" id="KW-0560">Oxidoreductase</keyword>
<reference evidence="10 11" key="1">
    <citation type="journal article" date="2016" name="Nat. Commun.">
        <title>Thousands of microbial genomes shed light on interconnected biogeochemical processes in an aquifer system.</title>
        <authorList>
            <person name="Anantharaman K."/>
            <person name="Brown C.T."/>
            <person name="Hug L.A."/>
            <person name="Sharon I."/>
            <person name="Castelle C.J."/>
            <person name="Probst A.J."/>
            <person name="Thomas B.C."/>
            <person name="Singh A."/>
            <person name="Wilkins M.J."/>
            <person name="Karaoz U."/>
            <person name="Brodie E.L."/>
            <person name="Williams K.H."/>
            <person name="Hubbard S.S."/>
            <person name="Banfield J.F."/>
        </authorList>
    </citation>
    <scope>NUCLEOTIDE SEQUENCE [LARGE SCALE GENOMIC DNA]</scope>
</reference>
<dbReference type="InterPro" id="IPR012259">
    <property type="entry name" value="DHFR"/>
</dbReference>
<dbReference type="EC" id="1.5.1.3" evidence="3 8"/>
<evidence type="ECO:0000256" key="3">
    <source>
        <dbReference type="ARBA" id="ARBA00012856"/>
    </source>
</evidence>
<keyword evidence="4 8" id="KW-0554">One-carbon metabolism</keyword>
<dbReference type="GO" id="GO:0016301">
    <property type="term" value="F:kinase activity"/>
    <property type="evidence" value="ECO:0007669"/>
    <property type="project" value="UniProtKB-KW"/>
</dbReference>
<dbReference type="AlphaFoldDB" id="A0A1F6B2Y1"/>
<keyword evidence="10" id="KW-0808">Transferase</keyword>
<feature type="domain" description="DHFR" evidence="9">
    <location>
        <begin position="1"/>
        <end position="159"/>
    </location>
</feature>
<keyword evidence="10" id="KW-0418">Kinase</keyword>
<dbReference type="FunFam" id="3.40.430.10:FF:000001">
    <property type="entry name" value="Dihydrofolate reductase"/>
    <property type="match status" value="1"/>
</dbReference>
<name>A0A1F6B2Y1_9BACT</name>
<evidence type="ECO:0000256" key="8">
    <source>
        <dbReference type="PIRNR" id="PIRNR000194"/>
    </source>
</evidence>
<dbReference type="GO" id="GO:0070401">
    <property type="term" value="F:NADP+ binding"/>
    <property type="evidence" value="ECO:0007669"/>
    <property type="project" value="UniProtKB-ARBA"/>
</dbReference>
<dbReference type="SUPFAM" id="SSF53597">
    <property type="entry name" value="Dihydrofolate reductase-like"/>
    <property type="match status" value="1"/>
</dbReference>
<comment type="similarity">
    <text evidence="2 8">Belongs to the dihydrofolate reductase family.</text>
</comment>
<comment type="pathway">
    <text evidence="1 8">Cofactor biosynthesis; tetrahydrofolate biosynthesis; 5,6,7,8-tetrahydrofolate from 7,8-dihydrofolate: step 1/1.</text>
</comment>
<dbReference type="EMBL" id="MFJX01000017">
    <property type="protein sequence ID" value="OGG31304.1"/>
    <property type="molecule type" value="Genomic_DNA"/>
</dbReference>
<organism evidence="10 11">
    <name type="scientific">Candidatus Gottesmanbacteria bacterium RIFCSPLOWO2_01_FULL_46_9</name>
    <dbReference type="NCBI Taxonomy" id="1798394"/>
    <lineage>
        <taxon>Bacteria</taxon>
        <taxon>Candidatus Gottesmaniibacteriota</taxon>
    </lineage>
</organism>